<dbReference type="PANTHER" id="PTHR31252">
    <property type="entry name" value="DUF4419 DOMAIN-CONTAINING PROTEIN"/>
    <property type="match status" value="1"/>
</dbReference>
<dbReference type="AlphaFoldDB" id="A0A9N8EGY1"/>
<protein>
    <submittedName>
        <fullName evidence="1">Uncharacterized protein</fullName>
    </submittedName>
</protein>
<dbReference type="InterPro" id="IPR025533">
    <property type="entry name" value="DUF4419"/>
</dbReference>
<keyword evidence="2" id="KW-1185">Reference proteome</keyword>
<sequence>MRPDFPAPPMTVAKTTIEKTPRGLRFTLHNVKPTDAVLREVPAKEAFSNLLGTPLEASNFDDDDDAEQQKLLSGTESQPLIMSALRAWANHRPLVISPDAVFLTIVQGLAHHVHLDPDKFRDKLVDHKGKRDLCVVTGSNPVWPEIFEAFCTQLSQHQKGDKMAEWAQPQFSTTGPLERAAFQVAFMDIMKPYHNFVVMCVCGIPSIELTGTPEDWRDLESRLAMLDQFEMDWWTASLKPLCRKFVEASEGHVDLAHWSAIIKHGHTYGTDLVDGWLCQFVPYVLDYVTKEPNRRNPLLDSSKESNGIAPEALPKGVSMVPFRLENTVSGSVSSKEFIAGLAGIRCNKEGALEACMGWALRPRPGLTMALDVLEERGLLEKENVATQKRPGFDSIPSEVIELQDRCSGGARLCTKSGRLCGRIFAKEQQPLTRYVQGKDGKASFQTMPAQDWVSYKTVQALPPKLQQLDHSFSYSGWRGLGEIDGKLFGVKIKHGFGPPNNTVFFFSARDGTDHFSYEEVREKDLGTVMMEVLSRQ</sequence>
<name>A0A9N8EGY1_9STRA</name>
<evidence type="ECO:0000313" key="2">
    <source>
        <dbReference type="Proteomes" id="UP001153069"/>
    </source>
</evidence>
<evidence type="ECO:0000313" key="1">
    <source>
        <dbReference type="EMBL" id="CAB9518404.1"/>
    </source>
</evidence>
<dbReference type="PANTHER" id="PTHR31252:SF11">
    <property type="entry name" value="DUF4419 DOMAIN-CONTAINING PROTEIN"/>
    <property type="match status" value="1"/>
</dbReference>
<dbReference type="Proteomes" id="UP001153069">
    <property type="component" value="Unassembled WGS sequence"/>
</dbReference>
<proteinExistence type="predicted"/>
<dbReference type="OrthoDB" id="9978173at2759"/>
<accession>A0A9N8EGY1</accession>
<comment type="caution">
    <text evidence="1">The sequence shown here is derived from an EMBL/GenBank/DDBJ whole genome shotgun (WGS) entry which is preliminary data.</text>
</comment>
<organism evidence="1 2">
    <name type="scientific">Seminavis robusta</name>
    <dbReference type="NCBI Taxonomy" id="568900"/>
    <lineage>
        <taxon>Eukaryota</taxon>
        <taxon>Sar</taxon>
        <taxon>Stramenopiles</taxon>
        <taxon>Ochrophyta</taxon>
        <taxon>Bacillariophyta</taxon>
        <taxon>Bacillariophyceae</taxon>
        <taxon>Bacillariophycidae</taxon>
        <taxon>Naviculales</taxon>
        <taxon>Naviculaceae</taxon>
        <taxon>Seminavis</taxon>
    </lineage>
</organism>
<dbReference type="EMBL" id="CAICTM010000930">
    <property type="protein sequence ID" value="CAB9518404.1"/>
    <property type="molecule type" value="Genomic_DNA"/>
</dbReference>
<gene>
    <name evidence="1" type="ORF">SEMRO_932_G221570.1</name>
</gene>
<reference evidence="1" key="1">
    <citation type="submission" date="2020-06" db="EMBL/GenBank/DDBJ databases">
        <authorList>
            <consortium name="Plant Systems Biology data submission"/>
        </authorList>
    </citation>
    <scope>NUCLEOTIDE SEQUENCE</scope>
    <source>
        <strain evidence="1">D6</strain>
    </source>
</reference>
<dbReference type="Pfam" id="PF14388">
    <property type="entry name" value="DUF4419"/>
    <property type="match status" value="1"/>
</dbReference>